<dbReference type="PANTHER" id="PTHR37294:SF1">
    <property type="entry name" value="3'-5' EXORIBONUCLEASE YHAM"/>
    <property type="match status" value="1"/>
</dbReference>
<dbReference type="Gene3D" id="2.40.50.140">
    <property type="entry name" value="Nucleic acid-binding proteins"/>
    <property type="match status" value="1"/>
</dbReference>
<dbReference type="InterPro" id="IPR003607">
    <property type="entry name" value="HD/PDEase_dom"/>
</dbReference>
<feature type="compositionally biased region" description="Polar residues" evidence="2">
    <location>
        <begin position="318"/>
        <end position="334"/>
    </location>
</feature>
<evidence type="ECO:0000256" key="2">
    <source>
        <dbReference type="SAM" id="MobiDB-lite"/>
    </source>
</evidence>
<dbReference type="GO" id="GO:0016787">
    <property type="term" value="F:hydrolase activity"/>
    <property type="evidence" value="ECO:0007669"/>
    <property type="project" value="UniProtKB-KW"/>
</dbReference>
<dbReference type="EMBL" id="AP011672">
    <property type="protein sequence ID" value="BAL53952.1"/>
    <property type="molecule type" value="Genomic_DNA"/>
</dbReference>
<dbReference type="NCBIfam" id="TIGR00277">
    <property type="entry name" value="HDIG"/>
    <property type="match status" value="1"/>
</dbReference>
<feature type="domain" description="HD/PDEase" evidence="3">
    <location>
        <begin position="153"/>
        <end position="295"/>
    </location>
</feature>
<accession>H5SCR6</accession>
<reference evidence="4" key="1">
    <citation type="journal article" date="2005" name="Environ. Microbiol.">
        <title>Genetic and functional properties of uncultivated thermophilic crenarchaeotes from a subsurface gold mine as revealed by analysis of genome fragments.</title>
        <authorList>
            <person name="Nunoura T."/>
            <person name="Hirayama H."/>
            <person name="Takami H."/>
            <person name="Oida H."/>
            <person name="Nishi S."/>
            <person name="Shimamura S."/>
            <person name="Suzuki Y."/>
            <person name="Inagaki F."/>
            <person name="Takai K."/>
            <person name="Nealson K.H."/>
            <person name="Horikoshi K."/>
        </authorList>
    </citation>
    <scope>NUCLEOTIDE SEQUENCE</scope>
</reference>
<reference evidence="4" key="2">
    <citation type="journal article" date="2012" name="PLoS ONE">
        <title>A Deeply Branching Thermophilic Bacterium with an Ancient Acetyl-CoA Pathway Dominates a Subsurface Ecosystem.</title>
        <authorList>
            <person name="Takami H."/>
            <person name="Noguchi H."/>
            <person name="Takaki Y."/>
            <person name="Uchiyama I."/>
            <person name="Toyoda A."/>
            <person name="Nishi S."/>
            <person name="Chee G.-J."/>
            <person name="Arai W."/>
            <person name="Nunoura T."/>
            <person name="Itoh T."/>
            <person name="Hattori M."/>
            <person name="Takai K."/>
        </authorList>
    </citation>
    <scope>NUCLEOTIDE SEQUENCE</scope>
</reference>
<dbReference type="InterPro" id="IPR006674">
    <property type="entry name" value="HD_domain"/>
</dbReference>
<keyword evidence="1 4" id="KW-0378">Hydrolase</keyword>
<evidence type="ECO:0000313" key="4">
    <source>
        <dbReference type="EMBL" id="BAL53952.1"/>
    </source>
</evidence>
<dbReference type="InterPro" id="IPR050798">
    <property type="entry name" value="YhaM_exoribonuc/phosphodiest"/>
</dbReference>
<dbReference type="PANTHER" id="PTHR37294">
    <property type="entry name" value="3'-5' EXORIBONUCLEASE YHAM"/>
    <property type="match status" value="1"/>
</dbReference>
<dbReference type="InterPro" id="IPR004365">
    <property type="entry name" value="NA-bd_OB_tRNA"/>
</dbReference>
<dbReference type="GO" id="GO:0003676">
    <property type="term" value="F:nucleic acid binding"/>
    <property type="evidence" value="ECO:0007669"/>
    <property type="project" value="InterPro"/>
</dbReference>
<dbReference type="CDD" id="cd04492">
    <property type="entry name" value="YhaM_OBF_like"/>
    <property type="match status" value="1"/>
</dbReference>
<protein>
    <submittedName>
        <fullName evidence="4">Metal dependent phosphohydrolase</fullName>
    </submittedName>
</protein>
<organism evidence="4">
    <name type="scientific">uncultured Planctomycetota bacterium</name>
    <dbReference type="NCBI Taxonomy" id="120965"/>
    <lineage>
        <taxon>Bacteria</taxon>
        <taxon>Pseudomonadati</taxon>
        <taxon>Planctomycetota</taxon>
        <taxon>environmental samples</taxon>
    </lineage>
</organism>
<evidence type="ECO:0000256" key="1">
    <source>
        <dbReference type="ARBA" id="ARBA00022801"/>
    </source>
</evidence>
<dbReference type="Pfam" id="PF01336">
    <property type="entry name" value="tRNA_anti-codon"/>
    <property type="match status" value="1"/>
</dbReference>
<sequence>MLRQLKDGDSVEDVYLAGNKALRINRQGNPYLQVELRDRSGSMVARLWNATEQHFHAFREGECVFVRGRAQLFQGNIQLILTEIRPATTETWDPNDFLPQSEVDVSVLWNRLRQLVQVKDPCLRALLNLFLQDEVLMQGFVRAPAGTRVHHAYLGGLLEHVVHMLEIAERIFGDGRSIYPDVDRDLVVAGIFLHDIGKVRELAYATHFAYSDEGQLVGHVVIGVEMLQEKVRQVETLLGEPFPQELLLRLKHIIVSHHGDPESGSPCMPMTPEAMAVHLIDHLDSRLHMILRELREDRFPDRPWTDYHPHLERRLFRGQTNHSSANQQTSSPNG</sequence>
<dbReference type="InterPro" id="IPR006675">
    <property type="entry name" value="HDIG_dom"/>
</dbReference>
<proteinExistence type="predicted"/>
<name>H5SCR6_9BACT</name>
<dbReference type="SMART" id="SM00471">
    <property type="entry name" value="HDc"/>
    <property type="match status" value="1"/>
</dbReference>
<dbReference type="InterPro" id="IPR012340">
    <property type="entry name" value="NA-bd_OB-fold"/>
</dbReference>
<dbReference type="Gene3D" id="1.10.3210.10">
    <property type="entry name" value="Hypothetical protein af1432"/>
    <property type="match status" value="1"/>
</dbReference>
<gene>
    <name evidence="4" type="ORF">HGMM_F11F07C24</name>
</gene>
<dbReference type="SUPFAM" id="SSF109604">
    <property type="entry name" value="HD-domain/PDEase-like"/>
    <property type="match status" value="1"/>
</dbReference>
<dbReference type="AlphaFoldDB" id="H5SCR6"/>
<dbReference type="Pfam" id="PF01966">
    <property type="entry name" value="HD"/>
    <property type="match status" value="1"/>
</dbReference>
<feature type="region of interest" description="Disordered" evidence="2">
    <location>
        <begin position="315"/>
        <end position="334"/>
    </location>
</feature>
<evidence type="ECO:0000259" key="3">
    <source>
        <dbReference type="SMART" id="SM00471"/>
    </source>
</evidence>
<dbReference type="GO" id="GO:0031125">
    <property type="term" value="P:rRNA 3'-end processing"/>
    <property type="evidence" value="ECO:0007669"/>
    <property type="project" value="TreeGrafter"/>
</dbReference>
<dbReference type="CDD" id="cd00077">
    <property type="entry name" value="HDc"/>
    <property type="match status" value="1"/>
</dbReference>